<evidence type="ECO:0000256" key="4">
    <source>
        <dbReference type="ARBA" id="ARBA00023186"/>
    </source>
</evidence>
<sequence length="133" mass="13805">MSLPVDALPSDAGSRGTECSSGAEWSRGTGCSRGTGLSRGTGHSGGRGHSRGTEQQLAELRAIRSRPVLGAGQFSVRVREGGRLRRVGGVSWFRTDLGAYLATVAPGRGGADWMNLVPTDSARLAARLAELLG</sequence>
<evidence type="ECO:0000256" key="5">
    <source>
        <dbReference type="SAM" id="MobiDB-lite"/>
    </source>
</evidence>
<dbReference type="EMBL" id="JAUSUT010000001">
    <property type="protein sequence ID" value="MDQ0382343.1"/>
    <property type="molecule type" value="Genomic_DNA"/>
</dbReference>
<evidence type="ECO:0000313" key="6">
    <source>
        <dbReference type="EMBL" id="MDQ0382343.1"/>
    </source>
</evidence>
<dbReference type="Pfam" id="PF14011">
    <property type="entry name" value="ESX-1_EspG"/>
    <property type="match status" value="1"/>
</dbReference>
<feature type="compositionally biased region" description="Gly residues" evidence="5">
    <location>
        <begin position="31"/>
        <end position="47"/>
    </location>
</feature>
<reference evidence="6 7" key="1">
    <citation type="submission" date="2023-07" db="EMBL/GenBank/DDBJ databases">
        <title>Sequencing the genomes of 1000 actinobacteria strains.</title>
        <authorList>
            <person name="Klenk H.-P."/>
        </authorList>
    </citation>
    <scope>NUCLEOTIDE SEQUENCE [LARGE SCALE GENOMIC DNA]</scope>
    <source>
        <strain evidence="6 7">DSM 45805</strain>
    </source>
</reference>
<dbReference type="InterPro" id="IPR025734">
    <property type="entry name" value="EspG"/>
</dbReference>
<evidence type="ECO:0000256" key="2">
    <source>
        <dbReference type="ARBA" id="ARBA00006411"/>
    </source>
</evidence>
<dbReference type="Proteomes" id="UP001229651">
    <property type="component" value="Unassembled WGS sequence"/>
</dbReference>
<feature type="region of interest" description="Disordered" evidence="5">
    <location>
        <begin position="1"/>
        <end position="55"/>
    </location>
</feature>
<keyword evidence="4" id="KW-0143">Chaperone</keyword>
<comment type="subcellular location">
    <subcellularLocation>
        <location evidence="1">Cytoplasm</location>
    </subcellularLocation>
</comment>
<evidence type="ECO:0008006" key="8">
    <source>
        <dbReference type="Google" id="ProtNLM"/>
    </source>
</evidence>
<evidence type="ECO:0000256" key="1">
    <source>
        <dbReference type="ARBA" id="ARBA00004496"/>
    </source>
</evidence>
<organism evidence="6 7">
    <name type="scientific">Amycolatopsis thermophila</name>
    <dbReference type="NCBI Taxonomy" id="206084"/>
    <lineage>
        <taxon>Bacteria</taxon>
        <taxon>Bacillati</taxon>
        <taxon>Actinomycetota</taxon>
        <taxon>Actinomycetes</taxon>
        <taxon>Pseudonocardiales</taxon>
        <taxon>Pseudonocardiaceae</taxon>
        <taxon>Amycolatopsis</taxon>
    </lineage>
</organism>
<comment type="caution">
    <text evidence="6">The sequence shown here is derived from an EMBL/GenBank/DDBJ whole genome shotgun (WGS) entry which is preliminary data.</text>
</comment>
<proteinExistence type="inferred from homology"/>
<keyword evidence="7" id="KW-1185">Reference proteome</keyword>
<evidence type="ECO:0000256" key="3">
    <source>
        <dbReference type="ARBA" id="ARBA00022490"/>
    </source>
</evidence>
<keyword evidence="3" id="KW-0963">Cytoplasm</keyword>
<comment type="similarity">
    <text evidence="2">Belongs to the EspG family.</text>
</comment>
<evidence type="ECO:0000313" key="7">
    <source>
        <dbReference type="Proteomes" id="UP001229651"/>
    </source>
</evidence>
<accession>A0ABU0F4N3</accession>
<protein>
    <recommendedName>
        <fullName evidence="8">ESX secretion-associated protein EspG</fullName>
    </recommendedName>
</protein>
<gene>
    <name evidence="6" type="ORF">FB470_006337</name>
</gene>
<name>A0ABU0F4N3_9PSEU</name>